<reference evidence="2" key="1">
    <citation type="journal article" date="2016" name="Sci. Rep.">
        <title>Molecular characterization of firefly nuptial gifts: a multi-omics approach sheds light on postcopulatory sexual selection.</title>
        <authorList>
            <person name="Al-Wathiqui N."/>
            <person name="Fallon T.R."/>
            <person name="South A."/>
            <person name="Weng J.K."/>
            <person name="Lewis S.M."/>
        </authorList>
    </citation>
    <scope>NUCLEOTIDE SEQUENCE</scope>
</reference>
<feature type="compositionally biased region" description="Low complexity" evidence="1">
    <location>
        <begin position="171"/>
        <end position="183"/>
    </location>
</feature>
<dbReference type="EMBL" id="GEZM01039098">
    <property type="protein sequence ID" value="JAV81416.1"/>
    <property type="molecule type" value="Transcribed_RNA"/>
</dbReference>
<feature type="compositionally biased region" description="Basic and acidic residues" evidence="1">
    <location>
        <begin position="42"/>
        <end position="52"/>
    </location>
</feature>
<feature type="region of interest" description="Disordered" evidence="1">
    <location>
        <begin position="31"/>
        <end position="61"/>
    </location>
</feature>
<feature type="compositionally biased region" description="Basic and acidic residues" evidence="1">
    <location>
        <begin position="150"/>
        <end position="166"/>
    </location>
</feature>
<evidence type="ECO:0000256" key="1">
    <source>
        <dbReference type="SAM" id="MobiDB-lite"/>
    </source>
</evidence>
<accession>A0A1Y1MC11</accession>
<evidence type="ECO:0000313" key="2">
    <source>
        <dbReference type="EMBL" id="JAV81416.1"/>
    </source>
</evidence>
<sequence>MGEAEAQGSDVVASDVGTVFCLSELLGSVGHLPSSVVDEPESTNRGESERQTESILSSRGGVRWRARSLVEDDKQDNEEDLVDKLTPALHQEGHGDTAATVETILLGGHLASGNSIFERRGGGNRVLATDTQRVEEQGPSIANDPALESKAPRGGEHEKTNKHDDGILDQAPATTNPVTNNANEDLANHDTNNLKVCDTSKPVLAAHLVLSPAFWPDFGEEWLQVTNGEENIAFETETSTGNNGMSEVPGKGRKGIFLHHRANSAQLLGSSLAINLADEFDTLHPWQISPVHTIRCI</sequence>
<dbReference type="AlphaFoldDB" id="A0A1Y1MC11"/>
<proteinExistence type="predicted"/>
<name>A0A1Y1MC11_PHOPY</name>
<feature type="region of interest" description="Disordered" evidence="1">
    <location>
        <begin position="133"/>
        <end position="187"/>
    </location>
</feature>
<organism evidence="2">
    <name type="scientific">Photinus pyralis</name>
    <name type="common">Common eastern firefly</name>
    <name type="synonym">Lampyris pyralis</name>
    <dbReference type="NCBI Taxonomy" id="7054"/>
    <lineage>
        <taxon>Eukaryota</taxon>
        <taxon>Metazoa</taxon>
        <taxon>Ecdysozoa</taxon>
        <taxon>Arthropoda</taxon>
        <taxon>Hexapoda</taxon>
        <taxon>Insecta</taxon>
        <taxon>Pterygota</taxon>
        <taxon>Neoptera</taxon>
        <taxon>Endopterygota</taxon>
        <taxon>Coleoptera</taxon>
        <taxon>Polyphaga</taxon>
        <taxon>Elateriformia</taxon>
        <taxon>Elateroidea</taxon>
        <taxon>Lampyridae</taxon>
        <taxon>Lampyrinae</taxon>
        <taxon>Photinus</taxon>
    </lineage>
</organism>
<protein>
    <submittedName>
        <fullName evidence="2">Uncharacterized protein</fullName>
    </submittedName>
</protein>